<feature type="domain" description="UvrD-like helicase C-terminal" evidence="19">
    <location>
        <begin position="354"/>
        <end position="678"/>
    </location>
</feature>
<evidence type="ECO:0000256" key="13">
    <source>
        <dbReference type="ARBA" id="ARBA00034808"/>
    </source>
</evidence>
<evidence type="ECO:0000256" key="7">
    <source>
        <dbReference type="ARBA" id="ARBA00022839"/>
    </source>
</evidence>
<keyword evidence="6 15" id="KW-0347">Helicase</keyword>
<dbReference type="PANTHER" id="PTHR11070:SF55">
    <property type="entry name" value="DNA 3'-5' HELICASE"/>
    <property type="match status" value="1"/>
</dbReference>
<feature type="coiled-coil region" evidence="16">
    <location>
        <begin position="873"/>
        <end position="900"/>
    </location>
</feature>
<evidence type="ECO:0000313" key="20">
    <source>
        <dbReference type="EMBL" id="SPW23843.1"/>
    </source>
</evidence>
<keyword evidence="8 15" id="KW-0067">ATP-binding</keyword>
<dbReference type="InterPro" id="IPR014016">
    <property type="entry name" value="UvrD-like_ATP-bd"/>
</dbReference>
<dbReference type="PROSITE" id="PS51198">
    <property type="entry name" value="UVRD_HELICASE_ATP_BIND"/>
    <property type="match status" value="1"/>
</dbReference>
<dbReference type="EMBL" id="UARK01000001">
    <property type="protein sequence ID" value="SPW23843.1"/>
    <property type="molecule type" value="Genomic_DNA"/>
</dbReference>
<dbReference type="GO" id="GO:0004527">
    <property type="term" value="F:exonuclease activity"/>
    <property type="evidence" value="ECO:0007669"/>
    <property type="project" value="UniProtKB-KW"/>
</dbReference>
<dbReference type="GeneID" id="84573335"/>
<dbReference type="Gene3D" id="3.40.50.300">
    <property type="entry name" value="P-loop containing nucleotide triphosphate hydrolases"/>
    <property type="match status" value="3"/>
</dbReference>
<dbReference type="InterPro" id="IPR011335">
    <property type="entry name" value="Restrct_endonuc-II-like"/>
</dbReference>
<evidence type="ECO:0000256" key="12">
    <source>
        <dbReference type="ARBA" id="ARBA00034617"/>
    </source>
</evidence>
<dbReference type="SUPFAM" id="SSF52980">
    <property type="entry name" value="Restriction endonuclease-like"/>
    <property type="match status" value="1"/>
</dbReference>
<keyword evidence="2" id="KW-0540">Nuclease</keyword>
<reference evidence="20 21" key="1">
    <citation type="submission" date="2018-06" db="EMBL/GenBank/DDBJ databases">
        <authorList>
            <consortium name="Pathogen Informatics"/>
            <person name="Doyle S."/>
        </authorList>
    </citation>
    <scope>NUCLEOTIDE SEQUENCE [LARGE SCALE GENOMIC DNA]</scope>
    <source>
        <strain evidence="20 21">NCTC10254</strain>
    </source>
</reference>
<dbReference type="EC" id="5.6.2.4" evidence="13"/>
<dbReference type="PANTHER" id="PTHR11070">
    <property type="entry name" value="UVRD / RECB / PCRA DNA HELICASE FAMILY MEMBER"/>
    <property type="match status" value="1"/>
</dbReference>
<dbReference type="Pfam" id="PF00580">
    <property type="entry name" value="UvrD-helicase"/>
    <property type="match status" value="1"/>
</dbReference>
<dbReference type="GO" id="GO:0005829">
    <property type="term" value="C:cytosol"/>
    <property type="evidence" value="ECO:0007669"/>
    <property type="project" value="TreeGrafter"/>
</dbReference>
<evidence type="ECO:0000256" key="8">
    <source>
        <dbReference type="ARBA" id="ARBA00022840"/>
    </source>
</evidence>
<feature type="binding site" evidence="15">
    <location>
        <begin position="37"/>
        <end position="44"/>
    </location>
    <ligand>
        <name>ATP</name>
        <dbReference type="ChEBI" id="CHEBI:30616"/>
    </ligand>
</feature>
<protein>
    <recommendedName>
        <fullName evidence="13">DNA 3'-5' helicase</fullName>
        <ecNumber evidence="13">5.6.2.4</ecNumber>
    </recommendedName>
</protein>
<dbReference type="InterPro" id="IPR038726">
    <property type="entry name" value="PDDEXK_AddAB-type"/>
</dbReference>
<feature type="region of interest" description="Disordered" evidence="17">
    <location>
        <begin position="815"/>
        <end position="838"/>
    </location>
</feature>
<evidence type="ECO:0000256" key="5">
    <source>
        <dbReference type="ARBA" id="ARBA00022801"/>
    </source>
</evidence>
<gene>
    <name evidence="20" type="primary">uvrD_2</name>
    <name evidence="20" type="ORF">NCTC10254_00206</name>
</gene>
<keyword evidence="4" id="KW-0227">DNA damage</keyword>
<dbReference type="Pfam" id="PF12705">
    <property type="entry name" value="PDDEXK_1"/>
    <property type="match status" value="1"/>
</dbReference>
<dbReference type="GO" id="GO:0005524">
    <property type="term" value="F:ATP binding"/>
    <property type="evidence" value="ECO:0007669"/>
    <property type="project" value="UniProtKB-UniRule"/>
</dbReference>
<name>A0A6H9XR08_9CORY</name>
<comment type="similarity">
    <text evidence="1">Belongs to the helicase family. UvrD subfamily.</text>
</comment>
<evidence type="ECO:0000256" key="2">
    <source>
        <dbReference type="ARBA" id="ARBA00022722"/>
    </source>
</evidence>
<keyword evidence="7" id="KW-0269">Exonuclease</keyword>
<evidence type="ECO:0000256" key="10">
    <source>
        <dbReference type="ARBA" id="ARBA00023204"/>
    </source>
</evidence>
<dbReference type="InterPro" id="IPR000212">
    <property type="entry name" value="DNA_helicase_UvrD/REP"/>
</dbReference>
<dbReference type="InterPro" id="IPR013986">
    <property type="entry name" value="DExx_box_DNA_helicase_dom_sf"/>
</dbReference>
<evidence type="ECO:0000256" key="11">
    <source>
        <dbReference type="ARBA" id="ARBA00023235"/>
    </source>
</evidence>
<evidence type="ECO:0000259" key="18">
    <source>
        <dbReference type="PROSITE" id="PS51198"/>
    </source>
</evidence>
<dbReference type="SUPFAM" id="SSF52540">
    <property type="entry name" value="P-loop containing nucleoside triphosphate hydrolases"/>
    <property type="match status" value="1"/>
</dbReference>
<dbReference type="Proteomes" id="UP000249886">
    <property type="component" value="Unassembled WGS sequence"/>
</dbReference>
<organism evidence="20 21">
    <name type="scientific">Corynebacterium matruchotii</name>
    <dbReference type="NCBI Taxonomy" id="43768"/>
    <lineage>
        <taxon>Bacteria</taxon>
        <taxon>Bacillati</taxon>
        <taxon>Actinomycetota</taxon>
        <taxon>Actinomycetes</taxon>
        <taxon>Mycobacteriales</taxon>
        <taxon>Corynebacteriaceae</taxon>
        <taxon>Corynebacterium</taxon>
    </lineage>
</organism>
<dbReference type="RefSeq" id="WP_005523883.1">
    <property type="nucleotide sequence ID" value="NZ_CP050134.2"/>
</dbReference>
<evidence type="ECO:0000256" key="9">
    <source>
        <dbReference type="ARBA" id="ARBA00023125"/>
    </source>
</evidence>
<keyword evidence="3 15" id="KW-0547">Nucleotide-binding</keyword>
<dbReference type="InterPro" id="IPR014017">
    <property type="entry name" value="DNA_helicase_UvrD-like_C"/>
</dbReference>
<dbReference type="Gene3D" id="1.10.10.160">
    <property type="match status" value="1"/>
</dbReference>
<dbReference type="GO" id="GO:0043138">
    <property type="term" value="F:3'-5' DNA helicase activity"/>
    <property type="evidence" value="ECO:0007669"/>
    <property type="project" value="UniProtKB-EC"/>
</dbReference>
<comment type="catalytic activity">
    <reaction evidence="12">
        <text>Couples ATP hydrolysis with the unwinding of duplex DNA by translocating in the 3'-5' direction.</text>
        <dbReference type="EC" id="5.6.2.4"/>
    </reaction>
</comment>
<keyword evidence="16" id="KW-0175">Coiled coil</keyword>
<dbReference type="GO" id="GO:0003677">
    <property type="term" value="F:DNA binding"/>
    <property type="evidence" value="ECO:0007669"/>
    <property type="project" value="UniProtKB-KW"/>
</dbReference>
<evidence type="ECO:0000256" key="14">
    <source>
        <dbReference type="ARBA" id="ARBA00048988"/>
    </source>
</evidence>
<evidence type="ECO:0000256" key="6">
    <source>
        <dbReference type="ARBA" id="ARBA00022806"/>
    </source>
</evidence>
<dbReference type="GO" id="GO:0000725">
    <property type="term" value="P:recombinational repair"/>
    <property type="evidence" value="ECO:0007669"/>
    <property type="project" value="TreeGrafter"/>
</dbReference>
<evidence type="ECO:0000256" key="17">
    <source>
        <dbReference type="SAM" id="MobiDB-lite"/>
    </source>
</evidence>
<keyword evidence="10" id="KW-0234">DNA repair</keyword>
<proteinExistence type="inferred from homology"/>
<dbReference type="CDD" id="cd17932">
    <property type="entry name" value="DEXQc_UvrD"/>
    <property type="match status" value="1"/>
</dbReference>
<evidence type="ECO:0000313" key="21">
    <source>
        <dbReference type="Proteomes" id="UP000249886"/>
    </source>
</evidence>
<evidence type="ECO:0000259" key="19">
    <source>
        <dbReference type="PROSITE" id="PS51217"/>
    </source>
</evidence>
<comment type="catalytic activity">
    <reaction evidence="14">
        <text>ATP + H2O = ADP + phosphate + H(+)</text>
        <dbReference type="Rhea" id="RHEA:13065"/>
        <dbReference type="ChEBI" id="CHEBI:15377"/>
        <dbReference type="ChEBI" id="CHEBI:15378"/>
        <dbReference type="ChEBI" id="CHEBI:30616"/>
        <dbReference type="ChEBI" id="CHEBI:43474"/>
        <dbReference type="ChEBI" id="CHEBI:456216"/>
        <dbReference type="EC" id="5.6.2.4"/>
    </reaction>
</comment>
<evidence type="ECO:0000256" key="4">
    <source>
        <dbReference type="ARBA" id="ARBA00022763"/>
    </source>
</evidence>
<sequence>MLIDPIELSRLLGQKYPPTEQQATVIQADLGPMLVVAGAGAGKTETMAARVVWLVANGLINPDQVLGLTFTRKAAQQLGKRINDRLGQLAGIPDIAALDPSGRLANRLRSAGPTTSTYDAFAGKLVGEFGLLLPVEPSSRIISQTELYRIAVQVVNEYEGELSMRHTTGHVVDTLLTLTAELDNHMVDERELKIESLLFAQLCEELPPAKRQRKKPNQKILGWQETQFHRIELLPLVTKLKDRLKDENLVTFGEQMSLAARLAVENPSVGKVLRNRYKVVMLDEYQDTSHAQRMLLRSLFAGGAVTAVGDPMQSIYGWRGATAANLNRFVTDFAIDPQEPAVKNELTISFRNPPEVLHLANAVATTVLGAPSDPNRPVQPLSSPPSAVAGDIQLGYFPTIADEREFVADTLAELYNNRDTAKPFTAAVLVRQNAHTGPIAKEFQRRGIPYEIVGINGLLDVPEVADMVAVATMLIRPTDSAAALRILGGPAVGLGVRDIQALARRAGELSGRATSGKATDSVDPAVKLGEEIAEVLAADAENIVGLTDAIADLGEPEKYSEEGYRRLGRLSSQLRRLRQTVAAGSSLPDLFAEIERVMGIRTEVLSRENPRLDGAVGTIHLDKLHQEVANFATIPNTTLSQLLDYFTEARCQESGLELGEVQVRNDRVQILTVHKAKGLEWNTVCVLHANNRDYDKTRASTWLTNPAMVPSTLRGDAAESGDTVGSPVLDTSWLENRAQLEAECAAHIEEFRQSLSEESTRLFYVAVTRAAQRLIVTASALDDNERDTEPCSNFLLIKRNASTDSIVAWHDPAEAAATDTSDEPSEVQQSPTGMFPKPTKTVDLLTGADLVRKAIAQQSVGDPIAFNQDNDLFQLWEKDVTALIEEYQRLQSDIVEVELSPELTATDIVALKQNPEQFARRQRRPVPFKPNRYAKRGTEFHSWLEQRFGAPTLLDESELPGMDEEITPGQLQELKDKFVAGQFADRTPMFVEQPFEVSIDGIVIRGRMDAVFRDESGWHIVDWKTGQLPSRADMRYLMMQLAVYRIAWAQLQGIDPDEIHASFYYVRYDKLSSADNLPSEREIAETLRLAAQPIE</sequence>
<dbReference type="Pfam" id="PF13361">
    <property type="entry name" value="UvrD_C"/>
    <property type="match status" value="1"/>
</dbReference>
<feature type="domain" description="UvrD-like helicase ATP-binding" evidence="18">
    <location>
        <begin position="16"/>
        <end position="353"/>
    </location>
</feature>
<dbReference type="Gene3D" id="3.90.320.10">
    <property type="match status" value="1"/>
</dbReference>
<evidence type="ECO:0000256" key="3">
    <source>
        <dbReference type="ARBA" id="ARBA00022741"/>
    </source>
</evidence>
<dbReference type="GO" id="GO:0033202">
    <property type="term" value="C:DNA helicase complex"/>
    <property type="evidence" value="ECO:0007669"/>
    <property type="project" value="TreeGrafter"/>
</dbReference>
<comment type="caution">
    <text evidence="20">The sequence shown here is derived from an EMBL/GenBank/DDBJ whole genome shotgun (WGS) entry which is preliminary data.</text>
</comment>
<keyword evidence="9" id="KW-0238">DNA-binding</keyword>
<dbReference type="InterPro" id="IPR011604">
    <property type="entry name" value="PDDEXK-like_dom_sf"/>
</dbReference>
<evidence type="ECO:0000256" key="1">
    <source>
        <dbReference type="ARBA" id="ARBA00009922"/>
    </source>
</evidence>
<dbReference type="Gene3D" id="1.10.486.10">
    <property type="entry name" value="PCRA, domain 4"/>
    <property type="match status" value="1"/>
</dbReference>
<keyword evidence="11" id="KW-0413">Isomerase</keyword>
<dbReference type="AlphaFoldDB" id="A0A6H9XR08"/>
<dbReference type="PROSITE" id="PS51217">
    <property type="entry name" value="UVRD_HELICASE_CTER"/>
    <property type="match status" value="1"/>
</dbReference>
<accession>A0A6H9XR08</accession>
<dbReference type="InterPro" id="IPR027417">
    <property type="entry name" value="P-loop_NTPase"/>
</dbReference>
<evidence type="ECO:0000256" key="16">
    <source>
        <dbReference type="SAM" id="Coils"/>
    </source>
</evidence>
<evidence type="ECO:0000256" key="15">
    <source>
        <dbReference type="PROSITE-ProRule" id="PRU00560"/>
    </source>
</evidence>
<keyword evidence="5 15" id="KW-0378">Hydrolase</keyword>